<name>A0A918HPY3_9ACTN</name>
<accession>A0A918HPY3</accession>
<evidence type="ECO:0000313" key="3">
    <source>
        <dbReference type="Proteomes" id="UP000646776"/>
    </source>
</evidence>
<protein>
    <submittedName>
        <fullName evidence="2">Uncharacterized protein</fullName>
    </submittedName>
</protein>
<gene>
    <name evidence="2" type="ORF">GCM10010226_82530</name>
</gene>
<feature type="chain" id="PRO_5037356057" evidence="1">
    <location>
        <begin position="33"/>
        <end position="144"/>
    </location>
</feature>
<reference evidence="2" key="1">
    <citation type="journal article" date="2014" name="Int. J. Syst. Evol. Microbiol.">
        <title>Complete genome sequence of Corynebacterium casei LMG S-19264T (=DSM 44701T), isolated from a smear-ripened cheese.</title>
        <authorList>
            <consortium name="US DOE Joint Genome Institute (JGI-PGF)"/>
            <person name="Walter F."/>
            <person name="Albersmeier A."/>
            <person name="Kalinowski J."/>
            <person name="Ruckert C."/>
        </authorList>
    </citation>
    <scope>NUCLEOTIDE SEQUENCE</scope>
    <source>
        <strain evidence="2">JCM 4125</strain>
    </source>
</reference>
<dbReference type="EMBL" id="BMSA01000040">
    <property type="protein sequence ID" value="GGT92047.1"/>
    <property type="molecule type" value="Genomic_DNA"/>
</dbReference>
<feature type="signal peptide" evidence="1">
    <location>
        <begin position="1"/>
        <end position="32"/>
    </location>
</feature>
<evidence type="ECO:0000313" key="2">
    <source>
        <dbReference type="EMBL" id="GGT92047.1"/>
    </source>
</evidence>
<evidence type="ECO:0000256" key="1">
    <source>
        <dbReference type="SAM" id="SignalP"/>
    </source>
</evidence>
<comment type="caution">
    <text evidence="2">The sequence shown here is derived from an EMBL/GenBank/DDBJ whole genome shotgun (WGS) entry which is preliminary data.</text>
</comment>
<organism evidence="2 3">
    <name type="scientific">Streptomyces phaeofaciens</name>
    <dbReference type="NCBI Taxonomy" id="68254"/>
    <lineage>
        <taxon>Bacteria</taxon>
        <taxon>Bacillati</taxon>
        <taxon>Actinomycetota</taxon>
        <taxon>Actinomycetes</taxon>
        <taxon>Kitasatosporales</taxon>
        <taxon>Streptomycetaceae</taxon>
        <taxon>Streptomyces</taxon>
    </lineage>
</organism>
<reference evidence="2" key="2">
    <citation type="submission" date="2020-09" db="EMBL/GenBank/DDBJ databases">
        <authorList>
            <person name="Sun Q."/>
            <person name="Ohkuma M."/>
        </authorList>
    </citation>
    <scope>NUCLEOTIDE SEQUENCE</scope>
    <source>
        <strain evidence="2">JCM 4125</strain>
    </source>
</reference>
<dbReference type="Proteomes" id="UP000646776">
    <property type="component" value="Unassembled WGS sequence"/>
</dbReference>
<dbReference type="AlphaFoldDB" id="A0A918HPY3"/>
<sequence length="144" mass="14185">MHRRMSARAARRLSALLLALLAVVGAGSPALASPATAEPAAAPAVGGIDIPCVLPAGMCKEIKETGKEAFDATVGGAKWVCDGAAKKVCEVAGDAARGVKDGVGGAVDTVSDTIGFATDPLGYLAKKSAPSVGKLVEAIASDGL</sequence>
<keyword evidence="3" id="KW-1185">Reference proteome</keyword>
<proteinExistence type="predicted"/>
<keyword evidence="1" id="KW-0732">Signal</keyword>